<dbReference type="Proteomes" id="UP001187192">
    <property type="component" value="Unassembled WGS sequence"/>
</dbReference>
<evidence type="ECO:0000313" key="2">
    <source>
        <dbReference type="Proteomes" id="UP001187192"/>
    </source>
</evidence>
<organism evidence="1 2">
    <name type="scientific">Ficus carica</name>
    <name type="common">Common fig</name>
    <dbReference type="NCBI Taxonomy" id="3494"/>
    <lineage>
        <taxon>Eukaryota</taxon>
        <taxon>Viridiplantae</taxon>
        <taxon>Streptophyta</taxon>
        <taxon>Embryophyta</taxon>
        <taxon>Tracheophyta</taxon>
        <taxon>Spermatophyta</taxon>
        <taxon>Magnoliopsida</taxon>
        <taxon>eudicotyledons</taxon>
        <taxon>Gunneridae</taxon>
        <taxon>Pentapetalae</taxon>
        <taxon>rosids</taxon>
        <taxon>fabids</taxon>
        <taxon>Rosales</taxon>
        <taxon>Moraceae</taxon>
        <taxon>Ficeae</taxon>
        <taxon>Ficus</taxon>
    </lineage>
</organism>
<proteinExistence type="predicted"/>
<name>A0AA88DQU2_FICCA</name>
<evidence type="ECO:0000313" key="1">
    <source>
        <dbReference type="EMBL" id="GMN59952.1"/>
    </source>
</evidence>
<protein>
    <submittedName>
        <fullName evidence="1">Uncharacterized protein</fullName>
    </submittedName>
</protein>
<reference evidence="1" key="1">
    <citation type="submission" date="2023-07" db="EMBL/GenBank/DDBJ databases">
        <title>draft genome sequence of fig (Ficus carica).</title>
        <authorList>
            <person name="Takahashi T."/>
            <person name="Nishimura K."/>
        </authorList>
    </citation>
    <scope>NUCLEOTIDE SEQUENCE</scope>
</reference>
<comment type="caution">
    <text evidence="1">The sequence shown here is derived from an EMBL/GenBank/DDBJ whole genome shotgun (WGS) entry which is preliminary data.</text>
</comment>
<keyword evidence="2" id="KW-1185">Reference proteome</keyword>
<accession>A0AA88DQU2</accession>
<sequence length="96" mass="10087">MAVSSRLRRHPQISPIGSLEASWQSLVESSKHNATDRGDTEGRSIVASGRKPRVEAVTVAKGLVAGLVTSLSPCLNSSIASQERILDGDRGSCDGD</sequence>
<gene>
    <name evidence="1" type="ORF">TIFTF001_029042</name>
</gene>
<dbReference type="EMBL" id="BTGU01000093">
    <property type="protein sequence ID" value="GMN59952.1"/>
    <property type="molecule type" value="Genomic_DNA"/>
</dbReference>
<dbReference type="AlphaFoldDB" id="A0AA88DQU2"/>